<comment type="caution">
    <text evidence="2">The sequence shown here is derived from an EMBL/GenBank/DDBJ whole genome shotgun (WGS) entry which is preliminary data.</text>
</comment>
<feature type="compositionally biased region" description="Polar residues" evidence="1">
    <location>
        <begin position="1"/>
        <end position="26"/>
    </location>
</feature>
<dbReference type="AlphaFoldDB" id="A0AAE2SB98"/>
<keyword evidence="3" id="KW-1185">Reference proteome</keyword>
<proteinExistence type="predicted"/>
<accession>A0AAE2SB98</accession>
<name>A0AAE2SB98_9BACT</name>
<sequence length="151" mass="15989">MTTIETNPTSMQPNAQPHPNTTSQAATDAPYAEQNSQGFKKSVSDATTKAKEKTSTLIDDGSTRLGESIGHLSEASEKACSKIESGYQRKVAPAIHKASEKLADTSDYLKRSKPSDFADDICAKGKARPGIAAALLVGTGFLLGRMLTSRS</sequence>
<evidence type="ECO:0000313" key="3">
    <source>
        <dbReference type="Proteomes" id="UP000634206"/>
    </source>
</evidence>
<evidence type="ECO:0000256" key="1">
    <source>
        <dbReference type="SAM" id="MobiDB-lite"/>
    </source>
</evidence>
<reference evidence="2" key="1">
    <citation type="submission" date="2021-01" db="EMBL/GenBank/DDBJ databases">
        <title>Modified the classification status of verrucomicrobia.</title>
        <authorList>
            <person name="Feng X."/>
        </authorList>
    </citation>
    <scope>NUCLEOTIDE SEQUENCE</scope>
    <source>
        <strain evidence="2">5K15</strain>
    </source>
</reference>
<gene>
    <name evidence="2" type="ORF">JIN83_08595</name>
</gene>
<organism evidence="2 3">
    <name type="scientific">Oceaniferula flava</name>
    <dbReference type="NCBI Taxonomy" id="2800421"/>
    <lineage>
        <taxon>Bacteria</taxon>
        <taxon>Pseudomonadati</taxon>
        <taxon>Verrucomicrobiota</taxon>
        <taxon>Verrucomicrobiia</taxon>
        <taxon>Verrucomicrobiales</taxon>
        <taxon>Verrucomicrobiaceae</taxon>
        <taxon>Oceaniferula</taxon>
    </lineage>
</organism>
<protein>
    <recommendedName>
        <fullName evidence="4">DUF883 domain-containing protein</fullName>
    </recommendedName>
</protein>
<dbReference type="RefSeq" id="WP_309489629.1">
    <property type="nucleotide sequence ID" value="NZ_JAENIG010000005.1"/>
</dbReference>
<evidence type="ECO:0000313" key="2">
    <source>
        <dbReference type="EMBL" id="MBK1855016.1"/>
    </source>
</evidence>
<evidence type="ECO:0008006" key="4">
    <source>
        <dbReference type="Google" id="ProtNLM"/>
    </source>
</evidence>
<feature type="region of interest" description="Disordered" evidence="1">
    <location>
        <begin position="1"/>
        <end position="73"/>
    </location>
</feature>
<dbReference type="EMBL" id="JAENIG010000005">
    <property type="protein sequence ID" value="MBK1855016.1"/>
    <property type="molecule type" value="Genomic_DNA"/>
</dbReference>
<dbReference type="Proteomes" id="UP000634206">
    <property type="component" value="Unassembled WGS sequence"/>
</dbReference>
<feature type="compositionally biased region" description="Polar residues" evidence="1">
    <location>
        <begin position="33"/>
        <end position="47"/>
    </location>
</feature>